<name>A0A9P8TL81_WICPI</name>
<sequence>MSIQIDSSDYVESPTDTLHFSNEKQQANFALGVSMSIHSWEVLETAVVNGWGGPQSSDKRDWITSIVLDLFEGKIVDIELVEETLLNAMIDEFDVQVEDDSSLIIADRIVKVYRACALEQYGEIHQAYHAWQLKQQNRAQRDASLRVVVQEDPNNPDDSDEDEEDEEDYDAPQLVQEDVMEVEEPQGPIVDEDGFEMVQKKGRRRH</sequence>
<dbReference type="Proteomes" id="UP000774326">
    <property type="component" value="Unassembled WGS sequence"/>
</dbReference>
<comment type="caution">
    <text evidence="4">The sequence shown here is derived from an EMBL/GenBank/DDBJ whole genome shotgun (WGS) entry which is preliminary data.</text>
</comment>
<feature type="region of interest" description="Disordered" evidence="3">
    <location>
        <begin position="147"/>
        <end position="206"/>
    </location>
</feature>
<feature type="compositionally biased region" description="Acidic residues" evidence="3">
    <location>
        <begin position="154"/>
        <end position="170"/>
    </location>
</feature>
<proteinExistence type="inferred from homology"/>
<reference evidence="4" key="1">
    <citation type="journal article" date="2021" name="Open Biol.">
        <title>Shared evolutionary footprints suggest mitochondrial oxidative damage underlies multiple complex I losses in fungi.</title>
        <authorList>
            <person name="Schikora-Tamarit M.A."/>
            <person name="Marcet-Houben M."/>
            <person name="Nosek J."/>
            <person name="Gabaldon T."/>
        </authorList>
    </citation>
    <scope>NUCLEOTIDE SEQUENCE</scope>
    <source>
        <strain evidence="4">CBS2887</strain>
    </source>
</reference>
<feature type="compositionally biased region" description="Acidic residues" evidence="3">
    <location>
        <begin position="178"/>
        <end position="195"/>
    </location>
</feature>
<accession>A0A9P8TL81</accession>
<keyword evidence="5" id="KW-1185">Reference proteome</keyword>
<evidence type="ECO:0000256" key="3">
    <source>
        <dbReference type="SAM" id="MobiDB-lite"/>
    </source>
</evidence>
<evidence type="ECO:0000313" key="5">
    <source>
        <dbReference type="Proteomes" id="UP000774326"/>
    </source>
</evidence>
<dbReference type="PANTHER" id="PTHR21250">
    <property type="entry name" value="PRE-RRNA-PROCESSING PROTEIN TSR2 HOMOLOG"/>
    <property type="match status" value="1"/>
</dbReference>
<evidence type="ECO:0000256" key="1">
    <source>
        <dbReference type="ARBA" id="ARBA00006524"/>
    </source>
</evidence>
<comment type="similarity">
    <text evidence="1">Belongs to the TSR2 family.</text>
</comment>
<evidence type="ECO:0000256" key="2">
    <source>
        <dbReference type="ARBA" id="ARBA00022552"/>
    </source>
</evidence>
<evidence type="ECO:0000313" key="4">
    <source>
        <dbReference type="EMBL" id="KAH3683703.1"/>
    </source>
</evidence>
<organism evidence="4 5">
    <name type="scientific">Wickerhamomyces pijperi</name>
    <name type="common">Yeast</name>
    <name type="synonym">Pichia pijperi</name>
    <dbReference type="NCBI Taxonomy" id="599730"/>
    <lineage>
        <taxon>Eukaryota</taxon>
        <taxon>Fungi</taxon>
        <taxon>Dikarya</taxon>
        <taxon>Ascomycota</taxon>
        <taxon>Saccharomycotina</taxon>
        <taxon>Saccharomycetes</taxon>
        <taxon>Phaffomycetales</taxon>
        <taxon>Wickerhamomycetaceae</taxon>
        <taxon>Wickerhamomyces</taxon>
    </lineage>
</organism>
<dbReference type="EMBL" id="JAEUBG010002986">
    <property type="protein sequence ID" value="KAH3683703.1"/>
    <property type="molecule type" value="Genomic_DNA"/>
</dbReference>
<reference evidence="4" key="2">
    <citation type="submission" date="2021-01" db="EMBL/GenBank/DDBJ databases">
        <authorList>
            <person name="Schikora-Tamarit M.A."/>
        </authorList>
    </citation>
    <scope>NUCLEOTIDE SEQUENCE</scope>
    <source>
        <strain evidence="4">CBS2887</strain>
    </source>
</reference>
<dbReference type="OrthoDB" id="263560at2759"/>
<evidence type="ECO:0008006" key="6">
    <source>
        <dbReference type="Google" id="ProtNLM"/>
    </source>
</evidence>
<gene>
    <name evidence="4" type="ORF">WICPIJ_005322</name>
</gene>
<dbReference type="GO" id="GO:0006364">
    <property type="term" value="P:rRNA processing"/>
    <property type="evidence" value="ECO:0007669"/>
    <property type="project" value="UniProtKB-KW"/>
</dbReference>
<dbReference type="Pfam" id="PF10273">
    <property type="entry name" value="WGG"/>
    <property type="match status" value="1"/>
</dbReference>
<dbReference type="AlphaFoldDB" id="A0A9P8TL81"/>
<keyword evidence="2" id="KW-0698">rRNA processing</keyword>
<dbReference type="InterPro" id="IPR019398">
    <property type="entry name" value="Pre-rRNA_process_TSR2"/>
</dbReference>
<protein>
    <recommendedName>
        <fullName evidence="6">Pre-rRNA-processing protein TSR2</fullName>
    </recommendedName>
</protein>